<protein>
    <submittedName>
        <fullName evidence="1">VirK domain-containing protein</fullName>
    </submittedName>
</protein>
<dbReference type="InterPro" id="IPR007488">
    <property type="entry name" value="DUF535"/>
</dbReference>
<dbReference type="PANTHER" id="PTHR38785:SF1">
    <property type="entry name" value="HOMOLOG OF VIRK"/>
    <property type="match status" value="1"/>
</dbReference>
<evidence type="ECO:0000313" key="1">
    <source>
        <dbReference type="EMBL" id="BAW23444.1"/>
    </source>
</evidence>
<dbReference type="Proteomes" id="UP000218731">
    <property type="component" value="Chromosome 1"/>
</dbReference>
<dbReference type="GO" id="GO:0006974">
    <property type="term" value="P:DNA damage response"/>
    <property type="evidence" value="ECO:0007669"/>
    <property type="project" value="TreeGrafter"/>
</dbReference>
<dbReference type="EMBL" id="AP015029">
    <property type="protein sequence ID" value="BAW23444.1"/>
    <property type="molecule type" value="Genomic_DNA"/>
</dbReference>
<name>A0A1L7NDB2_PSEPU</name>
<dbReference type="AlphaFoldDB" id="A0A1L7NDB2"/>
<dbReference type="Pfam" id="PF04393">
    <property type="entry name" value="DUF535"/>
    <property type="match status" value="1"/>
</dbReference>
<accession>A0A1L7NDB2</accession>
<organism evidence="1 2">
    <name type="scientific">Pseudomonas putida</name>
    <name type="common">Arthrobacter siderocapsulatus</name>
    <dbReference type="NCBI Taxonomy" id="303"/>
    <lineage>
        <taxon>Bacteria</taxon>
        <taxon>Pseudomonadati</taxon>
        <taxon>Pseudomonadota</taxon>
        <taxon>Gammaproteobacteria</taxon>
        <taxon>Pseudomonadales</taxon>
        <taxon>Pseudomonadaceae</taxon>
        <taxon>Pseudomonas</taxon>
    </lineage>
</organism>
<gene>
    <name evidence="1" type="ORF">KF715C_ch28710</name>
</gene>
<sequence length="336" mass="37213">MTMMLGTLVKSVFTLQPGYSLRALNNKYKLMLQIARQWPELHGFMQRMTAALGEQGVQRLGVDCIGVVQWPYLSKSWEAPQRLAVIASHFEVMAGQFPTLLLLGRDESLTLCELSSHSPGCSLVLDRPIWFKREGELVLNLFQGDLRVASLAFTLCRSHGELYLFIGAVQGIHKGIDSETSLTIYRDLTKDFEGLRPRSLVLEALKCLARALGVAHLYAVSDACRHHRHAYFGSDKGQDLAANYDVIWQEHGASASNQADFFTVPLAPAQRAESDIPAKKRAMYRRRQAMLDDVFSRLQAALPSSSHNLGLQGKQGDAFAVSASAVDKPPVVDSLK</sequence>
<evidence type="ECO:0000313" key="2">
    <source>
        <dbReference type="Proteomes" id="UP000218731"/>
    </source>
</evidence>
<proteinExistence type="predicted"/>
<reference evidence="1 2" key="1">
    <citation type="submission" date="2015-11" db="EMBL/GenBank/DDBJ databases">
        <title>Complete genome sequencing of a biphenyl-degrading bacterium, Pseudomonas putida KF715 (=NBRC110667).</title>
        <authorList>
            <person name="Suenaga H."/>
            <person name="Fujihara N."/>
            <person name="Watanabe T."/>
            <person name="Hirose J."/>
            <person name="Kimura N."/>
            <person name="Yamazoe A."/>
            <person name="Hosoyama A."/>
            <person name="Shimodaira J."/>
            <person name="Furukawa K."/>
        </authorList>
    </citation>
    <scope>NUCLEOTIDE SEQUENCE [LARGE SCALE GENOMIC DNA]</scope>
    <source>
        <strain evidence="1 2">KF715</strain>
    </source>
</reference>
<dbReference type="PANTHER" id="PTHR38785">
    <property type="entry name" value="HOMOLOG OF VIRK"/>
    <property type="match status" value="1"/>
</dbReference>